<evidence type="ECO:0000256" key="9">
    <source>
        <dbReference type="ARBA" id="ARBA00022679"/>
    </source>
</evidence>
<comment type="cofactor">
    <cofactor evidence="1 19">
        <name>Mg(2+)</name>
        <dbReference type="ChEBI" id="CHEBI:18420"/>
    </cofactor>
</comment>
<evidence type="ECO:0000256" key="11">
    <source>
        <dbReference type="ARBA" id="ARBA00022842"/>
    </source>
</evidence>
<dbReference type="Pfam" id="PF02654">
    <property type="entry name" value="CobS"/>
    <property type="match status" value="1"/>
</dbReference>
<feature type="transmembrane region" description="Helical" evidence="19">
    <location>
        <begin position="102"/>
        <end position="124"/>
    </location>
</feature>
<dbReference type="OrthoDB" id="11748at2157"/>
<evidence type="ECO:0000256" key="19">
    <source>
        <dbReference type="HAMAP-Rule" id="MF_00719"/>
    </source>
</evidence>
<evidence type="ECO:0000256" key="15">
    <source>
        <dbReference type="ARBA" id="ARBA00032605"/>
    </source>
</evidence>
<dbReference type="InterPro" id="IPR003805">
    <property type="entry name" value="CobS"/>
</dbReference>
<dbReference type="GO" id="GO:0005886">
    <property type="term" value="C:plasma membrane"/>
    <property type="evidence" value="ECO:0007669"/>
    <property type="project" value="UniProtKB-SubCell"/>
</dbReference>
<dbReference type="UniPathway" id="UPA00148">
    <property type="reaction ID" value="UER00238"/>
</dbReference>
<comment type="function">
    <text evidence="14 19">Joins adenosylcobinamide-GDP and alpha-ribazole to generate adenosylcobalamin (Ado-cobalamin). Also synthesizes adenosylcobalamin 5'-phosphate from adenosylcobinamide-GDP and alpha-ribazole 5'-phosphate.</text>
</comment>
<comment type="subcellular location">
    <subcellularLocation>
        <location evidence="2 19">Cell membrane</location>
        <topology evidence="2 19">Multi-pass membrane protein</topology>
    </subcellularLocation>
</comment>
<comment type="catalytic activity">
    <reaction evidence="18 19">
        <text>alpha-ribazole 5'-phosphate + adenosylcob(III)inamide-GDP = adenosylcob(III)alamin 5'-phosphate + GMP + H(+)</text>
        <dbReference type="Rhea" id="RHEA:23560"/>
        <dbReference type="ChEBI" id="CHEBI:15378"/>
        <dbReference type="ChEBI" id="CHEBI:57918"/>
        <dbReference type="ChEBI" id="CHEBI:58115"/>
        <dbReference type="ChEBI" id="CHEBI:60487"/>
        <dbReference type="ChEBI" id="CHEBI:60493"/>
        <dbReference type="EC" id="2.7.8.26"/>
    </reaction>
</comment>
<dbReference type="PANTHER" id="PTHR34148:SF1">
    <property type="entry name" value="ADENOSYLCOBINAMIDE-GDP RIBAZOLETRANSFERASE"/>
    <property type="match status" value="1"/>
</dbReference>
<dbReference type="RefSeq" id="WP_161490791.1">
    <property type="nucleotide sequence ID" value="NZ_MRZU01000004.1"/>
</dbReference>
<keyword evidence="8 19" id="KW-0169">Cobalamin biosynthesis</keyword>
<proteinExistence type="inferred from homology"/>
<comment type="catalytic activity">
    <reaction evidence="17 19">
        <text>alpha-ribazole + adenosylcob(III)inamide-GDP = adenosylcob(III)alamin + GMP + H(+)</text>
        <dbReference type="Rhea" id="RHEA:16049"/>
        <dbReference type="ChEBI" id="CHEBI:10329"/>
        <dbReference type="ChEBI" id="CHEBI:15378"/>
        <dbReference type="ChEBI" id="CHEBI:18408"/>
        <dbReference type="ChEBI" id="CHEBI:58115"/>
        <dbReference type="ChEBI" id="CHEBI:60487"/>
        <dbReference type="EC" id="2.7.8.26"/>
    </reaction>
</comment>
<reference evidence="20 21" key="1">
    <citation type="submission" date="2016-12" db="EMBL/GenBank/DDBJ databases">
        <title>Discovery of methanogenic haloarchaea.</title>
        <authorList>
            <person name="Sorokin D.Y."/>
            <person name="Makarova K.S."/>
            <person name="Abbas B."/>
            <person name="Ferrer M."/>
            <person name="Golyshin P.N."/>
        </authorList>
    </citation>
    <scope>NUCLEOTIDE SEQUENCE [LARGE SCALE GENOMIC DNA]</scope>
    <source>
        <strain evidence="20">AMET1</strain>
    </source>
</reference>
<dbReference type="PANTHER" id="PTHR34148">
    <property type="entry name" value="ADENOSYLCOBINAMIDE-GDP RIBAZOLETRANSFERASE"/>
    <property type="match status" value="1"/>
</dbReference>
<dbReference type="GO" id="GO:0051073">
    <property type="term" value="F:adenosylcobinamide-GDP ribazoletransferase activity"/>
    <property type="evidence" value="ECO:0007669"/>
    <property type="project" value="UniProtKB-UniRule"/>
</dbReference>
<feature type="transmembrane region" description="Helical" evidence="19">
    <location>
        <begin position="55"/>
        <end position="74"/>
    </location>
</feature>
<evidence type="ECO:0000313" key="20">
    <source>
        <dbReference type="EMBL" id="OUJ18188.1"/>
    </source>
</evidence>
<evidence type="ECO:0000256" key="10">
    <source>
        <dbReference type="ARBA" id="ARBA00022692"/>
    </source>
</evidence>
<evidence type="ECO:0000256" key="6">
    <source>
        <dbReference type="ARBA" id="ARBA00015850"/>
    </source>
</evidence>
<name>A0A1Y3G9T0_9EURY</name>
<evidence type="ECO:0000256" key="18">
    <source>
        <dbReference type="ARBA" id="ARBA00049504"/>
    </source>
</evidence>
<evidence type="ECO:0000256" key="13">
    <source>
        <dbReference type="ARBA" id="ARBA00023136"/>
    </source>
</evidence>
<dbReference type="AlphaFoldDB" id="A0A1Y3G9T0"/>
<keyword evidence="9 19" id="KW-0808">Transferase</keyword>
<comment type="caution">
    <text evidence="20">The sequence shown here is derived from an EMBL/GenBank/DDBJ whole genome shotgun (WGS) entry which is preliminary data.</text>
</comment>
<evidence type="ECO:0000256" key="5">
    <source>
        <dbReference type="ARBA" id="ARBA00013200"/>
    </source>
</evidence>
<feature type="transmembrane region" description="Helical" evidence="19">
    <location>
        <begin position="28"/>
        <end position="48"/>
    </location>
</feature>
<evidence type="ECO:0000256" key="8">
    <source>
        <dbReference type="ARBA" id="ARBA00022573"/>
    </source>
</evidence>
<keyword evidence="12 19" id="KW-1133">Transmembrane helix</keyword>
<protein>
    <recommendedName>
        <fullName evidence="6 19">Adenosylcobinamide-GDP ribazoletransferase</fullName>
        <ecNumber evidence="5 19">2.7.8.26</ecNumber>
    </recommendedName>
    <alternativeName>
        <fullName evidence="16 19">Cobalamin synthase</fullName>
    </alternativeName>
    <alternativeName>
        <fullName evidence="15 19">Cobalamin-5'-phosphate synthase</fullName>
    </alternativeName>
</protein>
<evidence type="ECO:0000256" key="2">
    <source>
        <dbReference type="ARBA" id="ARBA00004651"/>
    </source>
</evidence>
<evidence type="ECO:0000256" key="14">
    <source>
        <dbReference type="ARBA" id="ARBA00025228"/>
    </source>
</evidence>
<keyword evidence="7 19" id="KW-1003">Cell membrane</keyword>
<evidence type="ECO:0000256" key="7">
    <source>
        <dbReference type="ARBA" id="ARBA00022475"/>
    </source>
</evidence>
<dbReference type="GO" id="GO:0009236">
    <property type="term" value="P:cobalamin biosynthetic process"/>
    <property type="evidence" value="ECO:0007669"/>
    <property type="project" value="UniProtKB-UniRule"/>
</dbReference>
<keyword evidence="13 19" id="KW-0472">Membrane</keyword>
<keyword evidence="11 19" id="KW-0460">Magnesium</keyword>
<dbReference type="NCBIfam" id="TIGR00317">
    <property type="entry name" value="cobS"/>
    <property type="match status" value="1"/>
</dbReference>
<keyword evidence="10 19" id="KW-0812">Transmembrane</keyword>
<comment type="similarity">
    <text evidence="4 19">Belongs to the CobS family.</text>
</comment>
<evidence type="ECO:0000256" key="1">
    <source>
        <dbReference type="ARBA" id="ARBA00001946"/>
    </source>
</evidence>
<dbReference type="GO" id="GO:0008818">
    <property type="term" value="F:cobalamin 5'-phosphate synthase activity"/>
    <property type="evidence" value="ECO:0007669"/>
    <property type="project" value="UniProtKB-UniRule"/>
</dbReference>
<sequence length="241" mass="25695">MGFKDLLGFFTRLPVKGVSFDRAADSSYLLPFVGVFIGVVFGGVGYVGFSYFSSWVAGILTVISIFLVTGILHVDGLSDFMDAVFAKVDVETAREIMKDPNVGIGGVLSIFIVLLTGLVAIEALGSYSPLILFQAAVVSELSAKFSMSTILAYGQSPYEGSGNRFIKGFDKKDFAFVFVISLLLGFVVGGWRGLLVLIGPLIGLLFIRLGKNTIGGVNGDVMGGSNETSRFATLLLWGMLL</sequence>
<evidence type="ECO:0000256" key="4">
    <source>
        <dbReference type="ARBA" id="ARBA00010561"/>
    </source>
</evidence>
<dbReference type="EMBL" id="MRZU01000004">
    <property type="protein sequence ID" value="OUJ18188.1"/>
    <property type="molecule type" value="Genomic_DNA"/>
</dbReference>
<accession>A0A1Y3G9T0</accession>
<keyword evidence="21" id="KW-1185">Reference proteome</keyword>
<feature type="transmembrane region" description="Helical" evidence="19">
    <location>
        <begin position="174"/>
        <end position="207"/>
    </location>
</feature>
<evidence type="ECO:0000256" key="17">
    <source>
        <dbReference type="ARBA" id="ARBA00048623"/>
    </source>
</evidence>
<dbReference type="HAMAP" id="MF_00719">
    <property type="entry name" value="CobS"/>
    <property type="match status" value="1"/>
</dbReference>
<comment type="pathway">
    <text evidence="3 19">Cofactor biosynthesis; adenosylcobalamin biosynthesis; adenosylcobalamin from cob(II)yrinate a,c-diamide: step 7/7.</text>
</comment>
<evidence type="ECO:0000313" key="21">
    <source>
        <dbReference type="Proteomes" id="UP000195137"/>
    </source>
</evidence>
<dbReference type="Proteomes" id="UP000195137">
    <property type="component" value="Unassembled WGS sequence"/>
</dbReference>
<evidence type="ECO:0000256" key="12">
    <source>
        <dbReference type="ARBA" id="ARBA00022989"/>
    </source>
</evidence>
<evidence type="ECO:0000256" key="16">
    <source>
        <dbReference type="ARBA" id="ARBA00032853"/>
    </source>
</evidence>
<organism evidence="20 21">
    <name type="scientific">Methanonatronarchaeum thermophilum</name>
    <dbReference type="NCBI Taxonomy" id="1927129"/>
    <lineage>
        <taxon>Archaea</taxon>
        <taxon>Methanobacteriati</taxon>
        <taxon>Methanobacteriota</taxon>
        <taxon>Methanonatronarchaeia</taxon>
        <taxon>Methanonatronarchaeales</taxon>
        <taxon>Methanonatronarchaeaceae</taxon>
        <taxon>Methanonatronarchaeum</taxon>
    </lineage>
</organism>
<evidence type="ECO:0000256" key="3">
    <source>
        <dbReference type="ARBA" id="ARBA00004663"/>
    </source>
</evidence>
<gene>
    <name evidence="19" type="primary">cobS</name>
    <name evidence="20" type="ORF">AMET1_1092</name>
</gene>
<dbReference type="EC" id="2.7.8.26" evidence="5 19"/>